<dbReference type="AlphaFoldDB" id="A0A061FYZ1"/>
<evidence type="ECO:0008006" key="3">
    <source>
        <dbReference type="Google" id="ProtNLM"/>
    </source>
</evidence>
<dbReference type="Gramene" id="EOY20029">
    <property type="protein sequence ID" value="EOY20029"/>
    <property type="gene ID" value="TCM_045434"/>
</dbReference>
<dbReference type="STRING" id="3641.A0A061FYZ1"/>
<dbReference type="PANTHER" id="PTHR11439">
    <property type="entry name" value="GAG-POL-RELATED RETROTRANSPOSON"/>
    <property type="match status" value="1"/>
</dbReference>
<sequence length="226" mass="25951">MNGSNYTRRRNSIGTIKYSSSYVRRGTTEWPKLKQEFEMTYIGAMTFLLGMEFIQKPEYICIHQTKYARELLKRFKMESCKAVDTSLISSIKLYKNYGSGGANGFLYRSRVACLSYLIASRHDIMYAASILSRFMKDPSELHLVAAKRVLGYVKDIAAQSTAKAEYIAATAATNHVLWFRKILDNIGFKQEKETILWADKQSDIDIANNPVHHGKTKHTRVRYHTI</sequence>
<dbReference type="CDD" id="cd09272">
    <property type="entry name" value="RNase_HI_RT_Ty1"/>
    <property type="match status" value="1"/>
</dbReference>
<dbReference type="PANTHER" id="PTHR11439:SF502">
    <property type="entry name" value="SECRETED RXLR EFFECTOR PROTEIN 161-LIKE"/>
    <property type="match status" value="1"/>
</dbReference>
<dbReference type="Proteomes" id="UP000026915">
    <property type="component" value="Chromosome 10"/>
</dbReference>
<protein>
    <recommendedName>
        <fullName evidence="3">Reverse transcriptase Ty1/copia-type domain-containing protein</fullName>
    </recommendedName>
</protein>
<gene>
    <name evidence="1" type="ORF">TCM_045434</name>
</gene>
<dbReference type="EMBL" id="CM001888">
    <property type="protein sequence ID" value="EOY20029.1"/>
    <property type="molecule type" value="Genomic_DNA"/>
</dbReference>
<accession>A0A061FYZ1</accession>
<proteinExistence type="predicted"/>
<reference evidence="1 2" key="1">
    <citation type="journal article" date="2013" name="Genome Biol.">
        <title>The genome sequence of the most widely cultivated cacao type and its use to identify candidate genes regulating pod color.</title>
        <authorList>
            <person name="Motamayor J.C."/>
            <person name="Mockaitis K."/>
            <person name="Schmutz J."/>
            <person name="Haiminen N."/>
            <person name="Iii D.L."/>
            <person name="Cornejo O."/>
            <person name="Findley S.D."/>
            <person name="Zheng P."/>
            <person name="Utro F."/>
            <person name="Royaert S."/>
            <person name="Saski C."/>
            <person name="Jenkins J."/>
            <person name="Podicheti R."/>
            <person name="Zhao M."/>
            <person name="Scheffler B.E."/>
            <person name="Stack J.C."/>
            <person name="Feltus F.A."/>
            <person name="Mustiga G.M."/>
            <person name="Amores F."/>
            <person name="Phillips W."/>
            <person name="Marelli J.P."/>
            <person name="May G.D."/>
            <person name="Shapiro H."/>
            <person name="Ma J."/>
            <person name="Bustamante C.D."/>
            <person name="Schnell R.J."/>
            <person name="Main D."/>
            <person name="Gilbert D."/>
            <person name="Parida L."/>
            <person name="Kuhn D.N."/>
        </authorList>
    </citation>
    <scope>NUCLEOTIDE SEQUENCE [LARGE SCALE GENOMIC DNA]</scope>
    <source>
        <strain evidence="2">cv. Matina 1-6</strain>
    </source>
</reference>
<name>A0A061FYZ1_THECC</name>
<keyword evidence="2" id="KW-1185">Reference proteome</keyword>
<dbReference type="HOGENOM" id="CLU_001650_6_0_1"/>
<evidence type="ECO:0000313" key="2">
    <source>
        <dbReference type="Proteomes" id="UP000026915"/>
    </source>
</evidence>
<evidence type="ECO:0000313" key="1">
    <source>
        <dbReference type="EMBL" id="EOY20029.1"/>
    </source>
</evidence>
<dbReference type="InParanoid" id="A0A061FYZ1"/>
<dbReference type="eggNOG" id="KOG0017">
    <property type="taxonomic scope" value="Eukaryota"/>
</dbReference>
<organism evidence="1 2">
    <name type="scientific">Theobroma cacao</name>
    <name type="common">Cacao</name>
    <name type="synonym">Cocoa</name>
    <dbReference type="NCBI Taxonomy" id="3641"/>
    <lineage>
        <taxon>Eukaryota</taxon>
        <taxon>Viridiplantae</taxon>
        <taxon>Streptophyta</taxon>
        <taxon>Embryophyta</taxon>
        <taxon>Tracheophyta</taxon>
        <taxon>Spermatophyta</taxon>
        <taxon>Magnoliopsida</taxon>
        <taxon>eudicotyledons</taxon>
        <taxon>Gunneridae</taxon>
        <taxon>Pentapetalae</taxon>
        <taxon>rosids</taxon>
        <taxon>malvids</taxon>
        <taxon>Malvales</taxon>
        <taxon>Malvaceae</taxon>
        <taxon>Byttnerioideae</taxon>
        <taxon>Theobroma</taxon>
    </lineage>
</organism>